<evidence type="ECO:0000313" key="2">
    <source>
        <dbReference type="EMBL" id="KAJ9666937.1"/>
    </source>
</evidence>
<evidence type="ECO:0000313" key="3">
    <source>
        <dbReference type="Proteomes" id="UP001172684"/>
    </source>
</evidence>
<dbReference type="EMBL" id="JAPDRL010000016">
    <property type="protein sequence ID" value="KAJ9666937.1"/>
    <property type="molecule type" value="Genomic_DNA"/>
</dbReference>
<comment type="caution">
    <text evidence="2">The sequence shown here is derived from an EMBL/GenBank/DDBJ whole genome shotgun (WGS) entry which is preliminary data.</text>
</comment>
<organism evidence="2 3">
    <name type="scientific">Coniosporium apollinis</name>
    <dbReference type="NCBI Taxonomy" id="61459"/>
    <lineage>
        <taxon>Eukaryota</taxon>
        <taxon>Fungi</taxon>
        <taxon>Dikarya</taxon>
        <taxon>Ascomycota</taxon>
        <taxon>Pezizomycotina</taxon>
        <taxon>Dothideomycetes</taxon>
        <taxon>Dothideomycetes incertae sedis</taxon>
        <taxon>Coniosporium</taxon>
    </lineage>
</organism>
<gene>
    <name evidence="2" type="ORF">H2201_003071</name>
</gene>
<feature type="region of interest" description="Disordered" evidence="1">
    <location>
        <begin position="226"/>
        <end position="258"/>
    </location>
</feature>
<name>A0ABQ9P3I9_9PEZI</name>
<evidence type="ECO:0000256" key="1">
    <source>
        <dbReference type="SAM" id="MobiDB-lite"/>
    </source>
</evidence>
<reference evidence="2" key="1">
    <citation type="submission" date="2022-10" db="EMBL/GenBank/DDBJ databases">
        <title>Culturing micro-colonial fungi from biological soil crusts in the Mojave desert and describing Neophaeococcomyces mojavensis, and introducing the new genera and species Taxawa tesnikishii.</title>
        <authorList>
            <person name="Kurbessoian T."/>
            <person name="Stajich J.E."/>
        </authorList>
    </citation>
    <scope>NUCLEOTIDE SEQUENCE</scope>
    <source>
        <strain evidence="2">TK_1</strain>
    </source>
</reference>
<feature type="compositionally biased region" description="Polar residues" evidence="1">
    <location>
        <begin position="242"/>
        <end position="252"/>
    </location>
</feature>
<accession>A0ABQ9P3I9</accession>
<keyword evidence="3" id="KW-1185">Reference proteome</keyword>
<feature type="region of interest" description="Disordered" evidence="1">
    <location>
        <begin position="394"/>
        <end position="422"/>
    </location>
</feature>
<proteinExistence type="predicted"/>
<dbReference type="Proteomes" id="UP001172684">
    <property type="component" value="Unassembled WGS sequence"/>
</dbReference>
<feature type="compositionally biased region" description="Basic and acidic residues" evidence="1">
    <location>
        <begin position="409"/>
        <end position="422"/>
    </location>
</feature>
<sequence length="422" mass="46270">MREGNVRMITSLETEATVGGDTLLARPMDAEFRPSFGDEAHITDEGIWIPKGYDSTLSAGYWTENYVKLYSSLPNTQLNQNWPARFDSGGNIKLSRPALGHPAIGVDAQGRSRYHVYREAYACIGKGAADRGIQPKIGLYRRHAGVWTFSTYPARPEEEISPFDDYDRRLYANDNVLRKALAGAEKAGRVYRIPTAAHSDATSVQSATYAGTKHSLKRPATALPDVGRSAAQRARNGKRLRQNTSKVPSQEKLTNKDHSLRIAKEAVSKFRGASGLTDNERKLLDYVKLLEDENAALHKANSQSNAALSNAQEELQAKNRATNTGMEDAILAAKSALRNLEDTALFFQSSNTEGLLSRALVTTEDSLTEAGFLETAGNLASLGKSYKPTNQWVDSHATHPEGPLAGLEEFTKEQLREVESDG</sequence>
<protein>
    <submittedName>
        <fullName evidence="2">Uncharacterized protein</fullName>
    </submittedName>
</protein>